<dbReference type="Proteomes" id="UP000521872">
    <property type="component" value="Unassembled WGS sequence"/>
</dbReference>
<sequence>MATIRNDRISTPLKYIEIGQNDKLSLGALERGEYPDGTDKEHCNISLTEGCFITKKPGFTLENLYWVKPVQNNPRLQQTVVNYLHDLSLVRIDFSLNEASNISRLDRSLHYALDELGLFAVTNGEQELERQKWPIPEFEKPPFTNAKYELVLLHPHHFLPGRGNTLTVFTEIGNDLSGKMYYVSPDGALREGPDNASPRLPPFTSNDRGGAEKDMLDPFLVVLNAEVAFRRFRERPQPLCKDYNHLIDLTIDLMEKIYFEPVIEEERQHNARLCQTVDNDKPRELARNSMMGVVIKDPGPDASIEEEIEYRRYLMSGCVMSMVTRTTTTTVRRRNIELEKT</sequence>
<keyword evidence="2" id="KW-1185">Reference proteome</keyword>
<protein>
    <submittedName>
        <fullName evidence="1">Uncharacterized protein</fullName>
    </submittedName>
</protein>
<dbReference type="AlphaFoldDB" id="A0A8H4VJ17"/>
<organism evidence="1 2">
    <name type="scientific">Agrocybe pediades</name>
    <dbReference type="NCBI Taxonomy" id="84607"/>
    <lineage>
        <taxon>Eukaryota</taxon>
        <taxon>Fungi</taxon>
        <taxon>Dikarya</taxon>
        <taxon>Basidiomycota</taxon>
        <taxon>Agaricomycotina</taxon>
        <taxon>Agaricomycetes</taxon>
        <taxon>Agaricomycetidae</taxon>
        <taxon>Agaricales</taxon>
        <taxon>Agaricineae</taxon>
        <taxon>Strophariaceae</taxon>
        <taxon>Agrocybe</taxon>
    </lineage>
</organism>
<gene>
    <name evidence="1" type="ORF">D9613_011879</name>
</gene>
<dbReference type="EMBL" id="JAACJL010000047">
    <property type="protein sequence ID" value="KAF4612746.1"/>
    <property type="molecule type" value="Genomic_DNA"/>
</dbReference>
<proteinExistence type="predicted"/>
<accession>A0A8H4VJ17</accession>
<reference evidence="1 2" key="1">
    <citation type="submission" date="2019-12" db="EMBL/GenBank/DDBJ databases">
        <authorList>
            <person name="Floudas D."/>
            <person name="Bentzer J."/>
            <person name="Ahren D."/>
            <person name="Johansson T."/>
            <person name="Persson P."/>
            <person name="Tunlid A."/>
        </authorList>
    </citation>
    <scope>NUCLEOTIDE SEQUENCE [LARGE SCALE GENOMIC DNA]</scope>
    <source>
        <strain evidence="1 2">CBS 102.39</strain>
    </source>
</reference>
<name>A0A8H4VJ17_9AGAR</name>
<evidence type="ECO:0000313" key="1">
    <source>
        <dbReference type="EMBL" id="KAF4612746.1"/>
    </source>
</evidence>
<evidence type="ECO:0000313" key="2">
    <source>
        <dbReference type="Proteomes" id="UP000521872"/>
    </source>
</evidence>
<comment type="caution">
    <text evidence="1">The sequence shown here is derived from an EMBL/GenBank/DDBJ whole genome shotgun (WGS) entry which is preliminary data.</text>
</comment>